<keyword evidence="7 8" id="KW-0472">Membrane</keyword>
<feature type="domain" description="Glycosyltransferase 2-like" evidence="9">
    <location>
        <begin position="6"/>
        <end position="167"/>
    </location>
</feature>
<evidence type="ECO:0000256" key="5">
    <source>
        <dbReference type="ARBA" id="ARBA00022985"/>
    </source>
</evidence>
<organism evidence="10 11">
    <name type="scientific">Legionella wadsworthii</name>
    <dbReference type="NCBI Taxonomy" id="28088"/>
    <lineage>
        <taxon>Bacteria</taxon>
        <taxon>Pseudomonadati</taxon>
        <taxon>Pseudomonadota</taxon>
        <taxon>Gammaproteobacteria</taxon>
        <taxon>Legionellales</taxon>
        <taxon>Legionellaceae</taxon>
        <taxon>Legionella</taxon>
    </lineage>
</organism>
<reference evidence="10 11" key="1">
    <citation type="submission" date="2018-06" db="EMBL/GenBank/DDBJ databases">
        <authorList>
            <consortium name="Pathogen Informatics"/>
            <person name="Doyle S."/>
        </authorList>
    </citation>
    <scope>NUCLEOTIDE SEQUENCE [LARGE SCALE GENOMIC DNA]</scope>
    <source>
        <strain evidence="10 11">NCTC11532</strain>
    </source>
</reference>
<dbReference type="EMBL" id="UGPB01000001">
    <property type="protein sequence ID" value="STY31206.1"/>
    <property type="molecule type" value="Genomic_DNA"/>
</dbReference>
<accession>A0A378LV29</accession>
<evidence type="ECO:0000256" key="7">
    <source>
        <dbReference type="ARBA" id="ARBA00023136"/>
    </source>
</evidence>
<dbReference type="GO" id="GO:0009103">
    <property type="term" value="P:lipopolysaccharide biosynthetic process"/>
    <property type="evidence" value="ECO:0007669"/>
    <property type="project" value="UniProtKB-KW"/>
</dbReference>
<evidence type="ECO:0000256" key="4">
    <source>
        <dbReference type="ARBA" id="ARBA00022692"/>
    </source>
</evidence>
<dbReference type="PANTHER" id="PTHR48090">
    <property type="entry name" value="UNDECAPRENYL-PHOSPHATE 4-DEOXY-4-FORMAMIDO-L-ARABINOSE TRANSFERASE-RELATED"/>
    <property type="match status" value="1"/>
</dbReference>
<evidence type="ECO:0000259" key="9">
    <source>
        <dbReference type="Pfam" id="PF00535"/>
    </source>
</evidence>
<dbReference type="PANTHER" id="PTHR48090:SF3">
    <property type="entry name" value="UNDECAPRENYL-PHOSPHATE 4-DEOXY-4-FORMAMIDO-L-ARABINOSE TRANSFERASE"/>
    <property type="match status" value="1"/>
</dbReference>
<dbReference type="OrthoDB" id="9811884at2"/>
<evidence type="ECO:0000256" key="3">
    <source>
        <dbReference type="ARBA" id="ARBA00022679"/>
    </source>
</evidence>
<evidence type="ECO:0000256" key="6">
    <source>
        <dbReference type="ARBA" id="ARBA00022989"/>
    </source>
</evidence>
<evidence type="ECO:0000313" key="11">
    <source>
        <dbReference type="Proteomes" id="UP000255297"/>
    </source>
</evidence>
<sequence length="326" mass="37117">MKPAYSIVIPVFNSAKTLEELYRRIVFVMESLGELFEIIFIEDCGPDNSWQILQKLAQKDSRVISIQLLNNVGQGSATLAGMKQAHGEFVITLDDDLQHPPEELPILIGALRGNEDLDVVLGAPKVKHHHFFRRLGSSFINQLNNFFIKKNPELRLTAFRVMRYQVVDALLKKNVPYPSLGPMLLSVTRRITNVIVAHHPRKEGKSGYTFWGLLRHSLSNIVGYSVMPLHLLAGIGFLGILFCTVLALYFLSRYFIIGVNVPGWMTLLFMMIIFSSFNFLAFSLIGEYVLRIMRVSTTPIQWTIRQQVRQENKSLIQDGVPIKEEK</sequence>
<evidence type="ECO:0000256" key="8">
    <source>
        <dbReference type="SAM" id="Phobius"/>
    </source>
</evidence>
<dbReference type="InterPro" id="IPR050256">
    <property type="entry name" value="Glycosyltransferase_2"/>
</dbReference>
<keyword evidence="11" id="KW-1185">Reference proteome</keyword>
<evidence type="ECO:0000256" key="2">
    <source>
        <dbReference type="ARBA" id="ARBA00022676"/>
    </source>
</evidence>
<dbReference type="AlphaFoldDB" id="A0A378LV29"/>
<dbReference type="Pfam" id="PF00535">
    <property type="entry name" value="Glycos_transf_2"/>
    <property type="match status" value="1"/>
</dbReference>
<keyword evidence="5" id="KW-0448">Lipopolysaccharide biosynthesis</keyword>
<dbReference type="EC" id="2.4.2.53" evidence="10"/>
<feature type="transmembrane region" description="Helical" evidence="8">
    <location>
        <begin position="229"/>
        <end position="251"/>
    </location>
</feature>
<dbReference type="GO" id="GO:0099621">
    <property type="term" value="F:undecaprenyl-phosphate 4-deoxy-4-formamido-L-arabinose transferase activity"/>
    <property type="evidence" value="ECO:0007669"/>
    <property type="project" value="UniProtKB-EC"/>
</dbReference>
<keyword evidence="1" id="KW-1003">Cell membrane</keyword>
<keyword evidence="4 8" id="KW-0812">Transmembrane</keyword>
<keyword evidence="3 10" id="KW-0808">Transferase</keyword>
<proteinExistence type="predicted"/>
<feature type="transmembrane region" description="Helical" evidence="8">
    <location>
        <begin position="263"/>
        <end position="285"/>
    </location>
</feature>
<keyword evidence="6 8" id="KW-1133">Transmembrane helix</keyword>
<evidence type="ECO:0000256" key="1">
    <source>
        <dbReference type="ARBA" id="ARBA00022475"/>
    </source>
</evidence>
<dbReference type="Gene3D" id="3.90.550.10">
    <property type="entry name" value="Spore Coat Polysaccharide Biosynthesis Protein SpsA, Chain A"/>
    <property type="match status" value="1"/>
</dbReference>
<keyword evidence="2 10" id="KW-0328">Glycosyltransferase</keyword>
<dbReference type="GO" id="GO:0005886">
    <property type="term" value="C:plasma membrane"/>
    <property type="evidence" value="ECO:0007669"/>
    <property type="project" value="TreeGrafter"/>
</dbReference>
<dbReference type="RefSeq" id="WP_051635478.1">
    <property type="nucleotide sequence ID" value="NZ_CAAAIS010000009.1"/>
</dbReference>
<dbReference type="STRING" id="1122170.GCA_000701265_03038"/>
<dbReference type="InterPro" id="IPR001173">
    <property type="entry name" value="Glyco_trans_2-like"/>
</dbReference>
<gene>
    <name evidence="10" type="primary">arnC</name>
    <name evidence="10" type="ORF">NCTC11532_02787</name>
</gene>
<dbReference type="CDD" id="cd04187">
    <property type="entry name" value="DPM1_like_bac"/>
    <property type="match status" value="1"/>
</dbReference>
<dbReference type="SUPFAM" id="SSF53448">
    <property type="entry name" value="Nucleotide-diphospho-sugar transferases"/>
    <property type="match status" value="1"/>
</dbReference>
<evidence type="ECO:0000313" key="10">
    <source>
        <dbReference type="EMBL" id="STY31206.1"/>
    </source>
</evidence>
<dbReference type="Proteomes" id="UP000255297">
    <property type="component" value="Unassembled WGS sequence"/>
</dbReference>
<name>A0A378LV29_9GAMM</name>
<dbReference type="InterPro" id="IPR029044">
    <property type="entry name" value="Nucleotide-diphossugar_trans"/>
</dbReference>
<protein>
    <submittedName>
        <fullName evidence="10">Glycosyltransferase, group 2 family protein (Glycan biosynthesis)</fullName>
        <ecNumber evidence="10">2.4.2.53</ecNumber>
    </submittedName>
</protein>